<dbReference type="EnsemblMetazoa" id="BGLB039689-RE">
    <property type="protein sequence ID" value="BGLB039689-PE"/>
    <property type="gene ID" value="BGLB039689"/>
</dbReference>
<proteinExistence type="predicted"/>
<evidence type="ECO:0000256" key="5">
    <source>
        <dbReference type="ARBA" id="ARBA00023242"/>
    </source>
</evidence>
<dbReference type="VEuPathDB" id="VectorBase:BGLB039689"/>
<keyword evidence="4" id="KW-0804">Transcription</keyword>
<dbReference type="AlphaFoldDB" id="A0A2C9M8A7"/>
<dbReference type="PROSITE" id="PS50888">
    <property type="entry name" value="BHLH"/>
    <property type="match status" value="1"/>
</dbReference>
<dbReference type="KEGG" id="bgt:106059365"/>
<evidence type="ECO:0000256" key="3">
    <source>
        <dbReference type="ARBA" id="ARBA00023015"/>
    </source>
</evidence>
<dbReference type="GO" id="GO:0032922">
    <property type="term" value="P:circadian regulation of gene expression"/>
    <property type="evidence" value="ECO:0007669"/>
    <property type="project" value="TreeGrafter"/>
</dbReference>
<dbReference type="Gene3D" id="4.10.280.10">
    <property type="entry name" value="Helix-loop-helix DNA-binding domain"/>
    <property type="match status" value="1"/>
</dbReference>
<keyword evidence="3" id="KW-0805">Transcription regulation</keyword>
<name>A0A2C9M8A7_BIOGL</name>
<dbReference type="EnsemblMetazoa" id="BGLB039689-RC">
    <property type="protein sequence ID" value="BGLB039689-PC"/>
    <property type="gene ID" value="BGLB039689"/>
</dbReference>
<sequence>MVITSINHQCRASAAQVVARRQVRMYLRKIREKEYSKLRALVPSVATKKKVTKVQVIEEAVRYIEKLHEALLERFRETHGSMAEDKAQETVRIFVNRMMSQQTSNIHHSNHTQHNSSSFEKQRTQPSFLFRKQKNH</sequence>
<dbReference type="Pfam" id="PF00010">
    <property type="entry name" value="HLH"/>
    <property type="match status" value="1"/>
</dbReference>
<evidence type="ECO:0000256" key="2">
    <source>
        <dbReference type="ARBA" id="ARBA00022491"/>
    </source>
</evidence>
<dbReference type="PANTHER" id="PTHR11723">
    <property type="entry name" value="DNA-BINDING PROTEIN INHIBITOR"/>
    <property type="match status" value="1"/>
</dbReference>
<dbReference type="Proteomes" id="UP000076420">
    <property type="component" value="Unassembled WGS sequence"/>
</dbReference>
<dbReference type="GO" id="GO:0030154">
    <property type="term" value="P:cell differentiation"/>
    <property type="evidence" value="ECO:0007669"/>
    <property type="project" value="TreeGrafter"/>
</dbReference>
<dbReference type="InterPro" id="IPR036638">
    <property type="entry name" value="HLH_DNA-bd_sf"/>
</dbReference>
<dbReference type="SUPFAM" id="SSF47459">
    <property type="entry name" value="HLH, helix-loop-helix DNA-binding domain"/>
    <property type="match status" value="1"/>
</dbReference>
<feature type="domain" description="BHLH" evidence="7">
    <location>
        <begin position="15"/>
        <end position="67"/>
    </location>
</feature>
<dbReference type="GO" id="GO:0000122">
    <property type="term" value="P:negative regulation of transcription by RNA polymerase II"/>
    <property type="evidence" value="ECO:0007669"/>
    <property type="project" value="InterPro"/>
</dbReference>
<organism evidence="9 10">
    <name type="scientific">Biomphalaria glabrata</name>
    <name type="common">Bloodfluke planorb</name>
    <name type="synonym">Freshwater snail</name>
    <dbReference type="NCBI Taxonomy" id="6526"/>
    <lineage>
        <taxon>Eukaryota</taxon>
        <taxon>Metazoa</taxon>
        <taxon>Spiralia</taxon>
        <taxon>Lophotrochozoa</taxon>
        <taxon>Mollusca</taxon>
        <taxon>Gastropoda</taxon>
        <taxon>Heterobranchia</taxon>
        <taxon>Euthyneura</taxon>
        <taxon>Panpulmonata</taxon>
        <taxon>Hygrophila</taxon>
        <taxon>Lymnaeoidea</taxon>
        <taxon>Planorbidae</taxon>
        <taxon>Biomphalaria</taxon>
    </lineage>
</organism>
<feature type="region of interest" description="Disordered" evidence="6">
    <location>
        <begin position="104"/>
        <end position="136"/>
    </location>
</feature>
<dbReference type="EnsemblMetazoa" id="BGLB039689-RF">
    <property type="protein sequence ID" value="BGLB039689-PF"/>
    <property type="gene ID" value="BGLB039689"/>
</dbReference>
<evidence type="ECO:0000313" key="10">
    <source>
        <dbReference type="Proteomes" id="UP000076420"/>
    </source>
</evidence>
<keyword evidence="2" id="KW-0678">Repressor</keyword>
<gene>
    <name evidence="9" type="primary">106059365</name>
</gene>
<evidence type="ECO:0000259" key="7">
    <source>
        <dbReference type="PROSITE" id="PS50888"/>
    </source>
</evidence>
<dbReference type="EnsemblMetazoa" id="BGLB039689-RB">
    <property type="protein sequence ID" value="BGLB039689-PB"/>
    <property type="gene ID" value="BGLB039689"/>
</dbReference>
<reference evidence="9" key="3">
    <citation type="submission" date="2020-05" db="UniProtKB">
        <authorList>
            <consortium name="EnsemblMetazoa"/>
        </authorList>
    </citation>
    <scope>IDENTIFICATION</scope>
    <source>
        <strain evidence="9">BB02</strain>
    </source>
</reference>
<protein>
    <recommendedName>
        <fullName evidence="7">BHLH domain-containing protein</fullName>
    </recommendedName>
</protein>
<evidence type="ECO:0000313" key="9">
    <source>
        <dbReference type="EnsemblMetazoa" id="BGLB039689-PF"/>
    </source>
</evidence>
<evidence type="ECO:0000313" key="8">
    <source>
        <dbReference type="EnsemblMetazoa" id="BGLB039689-PB"/>
    </source>
</evidence>
<dbReference type="SMART" id="SM00353">
    <property type="entry name" value="HLH"/>
    <property type="match status" value="1"/>
</dbReference>
<comment type="subcellular location">
    <subcellularLocation>
        <location evidence="1">Nucleus</location>
    </subcellularLocation>
</comment>
<dbReference type="EnsemblMetazoa" id="BGLB039689-RD">
    <property type="protein sequence ID" value="BGLB039689-PD"/>
    <property type="gene ID" value="BGLB039689"/>
</dbReference>
<reference evidence="8" key="1">
    <citation type="journal article" date="2004" name="J. Parasitol.">
        <title>The mitochondrial genome of Biomphalaria glabrata (Gastropoda: Basommatophora), intermediate host of Schistosoma mansoni.</title>
        <authorList>
            <person name="DeJong R.J."/>
            <person name="Emery A.M."/>
            <person name="Adema C.M."/>
        </authorList>
    </citation>
    <scope>NUCLEOTIDE SEQUENCE</scope>
    <source>
        <strain evidence="8">BB02</strain>
    </source>
</reference>
<accession>A0A2C9M8A7</accession>
<dbReference type="EnsemblMetazoa" id="BGLB039689-RA">
    <property type="protein sequence ID" value="BGLB039689-PA"/>
    <property type="gene ID" value="BGLB039689"/>
</dbReference>
<dbReference type="GO" id="GO:0046983">
    <property type="term" value="F:protein dimerization activity"/>
    <property type="evidence" value="ECO:0007669"/>
    <property type="project" value="InterPro"/>
</dbReference>
<feature type="compositionally biased region" description="Low complexity" evidence="6">
    <location>
        <begin position="104"/>
        <end position="118"/>
    </location>
</feature>
<dbReference type="GO" id="GO:0005634">
    <property type="term" value="C:nucleus"/>
    <property type="evidence" value="ECO:0007669"/>
    <property type="project" value="UniProtKB-SubCell"/>
</dbReference>
<dbReference type="GO" id="GO:0005737">
    <property type="term" value="C:cytoplasm"/>
    <property type="evidence" value="ECO:0007669"/>
    <property type="project" value="InterPro"/>
</dbReference>
<reference evidence="8" key="2">
    <citation type="submission" date="2013-03" db="EMBL/GenBank/DDBJ databases">
        <title>Sequence assembly of the Biomphalaria glabrata genome version 4.3.</title>
        <authorList>
            <person name="Warren W."/>
            <person name="Wilson R.K."/>
            <person name="Hillier L.W."/>
            <person name="Minx P."/>
        </authorList>
    </citation>
    <scope>NUCLEOTIDE SEQUENCE</scope>
    <source>
        <strain evidence="8">BB02</strain>
    </source>
</reference>
<dbReference type="InterPro" id="IPR011598">
    <property type="entry name" value="bHLH_dom"/>
</dbReference>
<dbReference type="InterPro" id="IPR026052">
    <property type="entry name" value="DNA-bd_prot-inh"/>
</dbReference>
<keyword evidence="5" id="KW-0539">Nucleus</keyword>
<dbReference type="PANTHER" id="PTHR11723:SF17">
    <property type="entry name" value="PROTEIN EXTRA-MACROCHAETAE"/>
    <property type="match status" value="1"/>
</dbReference>
<evidence type="ECO:0000256" key="4">
    <source>
        <dbReference type="ARBA" id="ARBA00023163"/>
    </source>
</evidence>
<evidence type="ECO:0000256" key="1">
    <source>
        <dbReference type="ARBA" id="ARBA00004123"/>
    </source>
</evidence>
<evidence type="ECO:0000256" key="6">
    <source>
        <dbReference type="SAM" id="MobiDB-lite"/>
    </source>
</evidence>